<dbReference type="GO" id="GO:0061172">
    <property type="term" value="P:regulation of establishment of bipolar cell polarity"/>
    <property type="evidence" value="ECO:0007669"/>
    <property type="project" value="TreeGrafter"/>
</dbReference>
<dbReference type="SMR" id="A0A3R5Q2V9"/>
<dbReference type="GO" id="GO:0005819">
    <property type="term" value="C:spindle"/>
    <property type="evidence" value="ECO:0007669"/>
    <property type="project" value="TreeGrafter"/>
</dbReference>
<organism evidence="3 4">
    <name type="scientific">Mytilus galloprovincialis</name>
    <name type="common">Mediterranean mussel</name>
    <dbReference type="NCBI Taxonomy" id="29158"/>
    <lineage>
        <taxon>Eukaryota</taxon>
        <taxon>Metazoa</taxon>
        <taxon>Spiralia</taxon>
        <taxon>Lophotrochozoa</taxon>
        <taxon>Mollusca</taxon>
        <taxon>Bivalvia</taxon>
        <taxon>Autobranchia</taxon>
        <taxon>Pteriomorphia</taxon>
        <taxon>Mytilida</taxon>
        <taxon>Mytiloidea</taxon>
        <taxon>Mytilidae</taxon>
        <taxon>Mytilinae</taxon>
        <taxon>Mytilus</taxon>
    </lineage>
</organism>
<dbReference type="CDD" id="cd00063">
    <property type="entry name" value="FN3"/>
    <property type="match status" value="1"/>
</dbReference>
<feature type="region of interest" description="Disordered" evidence="1">
    <location>
        <begin position="134"/>
        <end position="153"/>
    </location>
</feature>
<dbReference type="InterPro" id="IPR003961">
    <property type="entry name" value="FN3_dom"/>
</dbReference>
<accession>A0A3R5Q2V9</accession>
<evidence type="ECO:0000313" key="4">
    <source>
        <dbReference type="Proteomes" id="UP000266721"/>
    </source>
</evidence>
<evidence type="ECO:0000313" key="3">
    <source>
        <dbReference type="EMBL" id="OPL20873.1"/>
    </source>
</evidence>
<dbReference type="Proteomes" id="UP000266721">
    <property type="component" value="Unassembled WGS sequence"/>
</dbReference>
<dbReference type="AlphaFoldDB" id="A0A3R5Q2V9"/>
<evidence type="ECO:0000256" key="1">
    <source>
        <dbReference type="SAM" id="MobiDB-lite"/>
    </source>
</evidence>
<dbReference type="InterPro" id="IPR039269">
    <property type="entry name" value="ANKFN1"/>
</dbReference>
<feature type="domain" description="Fibronectin type-III" evidence="2">
    <location>
        <begin position="4"/>
        <end position="100"/>
    </location>
</feature>
<evidence type="ECO:0000259" key="2">
    <source>
        <dbReference type="PROSITE" id="PS50853"/>
    </source>
</evidence>
<dbReference type="InterPro" id="IPR036116">
    <property type="entry name" value="FN3_sf"/>
</dbReference>
<keyword evidence="4" id="KW-1185">Reference proteome</keyword>
<dbReference type="PANTHER" id="PTHR21437:SF1">
    <property type="entry name" value="WIDE AWAKE"/>
    <property type="match status" value="1"/>
</dbReference>
<dbReference type="PANTHER" id="PTHR21437">
    <property type="entry name" value="WIDE AWAKE"/>
    <property type="match status" value="1"/>
</dbReference>
<reference evidence="3 4" key="1">
    <citation type="journal article" date="2016" name="PLoS ONE">
        <title>A First Insight into the Genome of the Filter-Feeder Mussel Mytilus galloprovincialis.</title>
        <authorList>
            <person name="Murgarella M."/>
            <person name="Puiu D."/>
            <person name="Novoa B."/>
            <person name="Figueras A."/>
            <person name="Posada D."/>
            <person name="Canchaya C."/>
        </authorList>
    </citation>
    <scope>NUCLEOTIDE SEQUENCE [LARGE SCALE GENOMIC DNA]</scope>
    <source>
        <tissue evidence="3">Muscle</tissue>
    </source>
</reference>
<dbReference type="SMART" id="SM00060">
    <property type="entry name" value="FN3"/>
    <property type="match status" value="1"/>
</dbReference>
<dbReference type="EMBL" id="KV598712">
    <property type="protein sequence ID" value="OPL20873.1"/>
    <property type="molecule type" value="Genomic_DNA"/>
</dbReference>
<feature type="non-terminal residue" evidence="3">
    <location>
        <position position="216"/>
    </location>
</feature>
<protein>
    <recommendedName>
        <fullName evidence="2">Fibronectin type-III domain-containing protein</fullName>
    </recommendedName>
</protein>
<feature type="non-terminal residue" evidence="3">
    <location>
        <position position="1"/>
    </location>
</feature>
<name>A0A3R5Q2V9_MYTGA</name>
<dbReference type="InterPro" id="IPR013783">
    <property type="entry name" value="Ig-like_fold"/>
</dbReference>
<sequence>MPDPPSYVSLTVASSSSLLVRFDEPLNHNGAVVTKYKVEWSCFEDFMPLAGESIVENMRQLEYEIEGLAKGNRYYVRVAAWNMKGYSPYSSAKPSYAVPSSWRDVDGNAMSRTEGKNKLMDELFSQVKHLRPPDASELKENTGGDSPQQRKRKSIKNLFTSAPKFYKTLKRGVYLACLLYNGDKVLVTGDDQLPIVEVDENFSGPSVYNDFHWLMK</sequence>
<dbReference type="Gene3D" id="2.60.40.10">
    <property type="entry name" value="Immunoglobulins"/>
    <property type="match status" value="1"/>
</dbReference>
<dbReference type="Pfam" id="PF00041">
    <property type="entry name" value="fn3"/>
    <property type="match status" value="1"/>
</dbReference>
<proteinExistence type="predicted"/>
<gene>
    <name evidence="3" type="ORF">AM593_09743</name>
</gene>
<dbReference type="SUPFAM" id="SSF49265">
    <property type="entry name" value="Fibronectin type III"/>
    <property type="match status" value="1"/>
</dbReference>
<dbReference type="GO" id="GO:0000132">
    <property type="term" value="P:establishment of mitotic spindle orientation"/>
    <property type="evidence" value="ECO:0007669"/>
    <property type="project" value="TreeGrafter"/>
</dbReference>
<dbReference type="PROSITE" id="PS50853">
    <property type="entry name" value="FN3"/>
    <property type="match status" value="1"/>
</dbReference>